<keyword evidence="7" id="KW-1185">Reference proteome</keyword>
<dbReference type="PROSITE" id="PS50931">
    <property type="entry name" value="HTH_LYSR"/>
    <property type="match status" value="1"/>
</dbReference>
<dbReference type="Pfam" id="PF00126">
    <property type="entry name" value="HTH_1"/>
    <property type="match status" value="1"/>
</dbReference>
<dbReference type="GO" id="GO:0003700">
    <property type="term" value="F:DNA-binding transcription factor activity"/>
    <property type="evidence" value="ECO:0007669"/>
    <property type="project" value="InterPro"/>
</dbReference>
<accession>A0A7G9GUR5</accession>
<proteinExistence type="inferred from homology"/>
<feature type="domain" description="HTH lysR-type" evidence="5">
    <location>
        <begin position="1"/>
        <end position="58"/>
    </location>
</feature>
<dbReference type="PANTHER" id="PTHR30126:SF40">
    <property type="entry name" value="HTH-TYPE TRANSCRIPTIONAL REGULATOR GLTR"/>
    <property type="match status" value="1"/>
</dbReference>
<dbReference type="InterPro" id="IPR036390">
    <property type="entry name" value="WH_DNA-bd_sf"/>
</dbReference>
<dbReference type="GO" id="GO:0000976">
    <property type="term" value="F:transcription cis-regulatory region binding"/>
    <property type="evidence" value="ECO:0007669"/>
    <property type="project" value="TreeGrafter"/>
</dbReference>
<sequence length="300" mass="35371">MLDFRVETFLELCKTRSYTKTAENLHITQPAVTQHIKLLEDFYKCKLFNYNKKTLSMTEQGKRLYKYLLTLSADAKKIQDEISEYSSSEETVYFGATLTIGEYAMPKIIEEVAREFPDININFMIRDTKELLNELKNGNIEFALIEGFFEKTDYEFHVFAKESFIGVCSSKNKLALKKCTFEDLFKERLILREPGSGSRDIFEKILYENNLSINNFKHKYEIENINVIKELVLNDIGISFLYKKAVENEVKSGKLSVIQINNKEEEREFNFVFMKNSFHKEEYKNWFDIMQKIFNNIYAG</sequence>
<evidence type="ECO:0000313" key="7">
    <source>
        <dbReference type="Proteomes" id="UP000515913"/>
    </source>
</evidence>
<dbReference type="SUPFAM" id="SSF46785">
    <property type="entry name" value="Winged helix' DNA-binding domain"/>
    <property type="match status" value="1"/>
</dbReference>
<dbReference type="SUPFAM" id="SSF53850">
    <property type="entry name" value="Periplasmic binding protein-like II"/>
    <property type="match status" value="1"/>
</dbReference>
<dbReference type="InterPro" id="IPR000847">
    <property type="entry name" value="LysR_HTH_N"/>
</dbReference>
<organism evidence="6 7">
    <name type="scientific">Fusobacterium hominis</name>
    <dbReference type="NCBI Taxonomy" id="2764326"/>
    <lineage>
        <taxon>Bacteria</taxon>
        <taxon>Fusobacteriati</taxon>
        <taxon>Fusobacteriota</taxon>
        <taxon>Fusobacteriia</taxon>
        <taxon>Fusobacteriales</taxon>
        <taxon>Fusobacteriaceae</taxon>
        <taxon>Fusobacterium</taxon>
    </lineage>
</organism>
<evidence type="ECO:0000256" key="1">
    <source>
        <dbReference type="ARBA" id="ARBA00009437"/>
    </source>
</evidence>
<reference evidence="6 7" key="1">
    <citation type="submission" date="2020-08" db="EMBL/GenBank/DDBJ databases">
        <authorList>
            <person name="Liu C."/>
            <person name="Sun Q."/>
        </authorList>
    </citation>
    <scope>NUCLEOTIDE SEQUENCE [LARGE SCALE GENOMIC DNA]</scope>
    <source>
        <strain evidence="6 7">NSJ-57</strain>
    </source>
</reference>
<evidence type="ECO:0000256" key="2">
    <source>
        <dbReference type="ARBA" id="ARBA00023015"/>
    </source>
</evidence>
<evidence type="ECO:0000256" key="4">
    <source>
        <dbReference type="ARBA" id="ARBA00023163"/>
    </source>
</evidence>
<dbReference type="Proteomes" id="UP000515913">
    <property type="component" value="Chromosome"/>
</dbReference>
<name>A0A7G9GUR5_9FUSO</name>
<dbReference type="AlphaFoldDB" id="A0A7G9GUR5"/>
<dbReference type="RefSeq" id="WP_187422645.1">
    <property type="nucleotide sequence ID" value="NZ_CP060637.1"/>
</dbReference>
<dbReference type="Pfam" id="PF03466">
    <property type="entry name" value="LysR_substrate"/>
    <property type="match status" value="1"/>
</dbReference>
<keyword evidence="4" id="KW-0804">Transcription</keyword>
<dbReference type="KEGG" id="fho:H9Q81_06035"/>
<dbReference type="Gene3D" id="3.40.190.10">
    <property type="entry name" value="Periplasmic binding protein-like II"/>
    <property type="match status" value="2"/>
</dbReference>
<dbReference type="InterPro" id="IPR036388">
    <property type="entry name" value="WH-like_DNA-bd_sf"/>
</dbReference>
<comment type="similarity">
    <text evidence="1">Belongs to the LysR transcriptional regulatory family.</text>
</comment>
<gene>
    <name evidence="6" type="ORF">H9Q81_06035</name>
</gene>
<dbReference type="Gene3D" id="1.10.10.10">
    <property type="entry name" value="Winged helix-like DNA-binding domain superfamily/Winged helix DNA-binding domain"/>
    <property type="match status" value="1"/>
</dbReference>
<evidence type="ECO:0000259" key="5">
    <source>
        <dbReference type="PROSITE" id="PS50931"/>
    </source>
</evidence>
<dbReference type="PRINTS" id="PR00039">
    <property type="entry name" value="HTHLYSR"/>
</dbReference>
<dbReference type="InterPro" id="IPR005119">
    <property type="entry name" value="LysR_subst-bd"/>
</dbReference>
<dbReference type="PANTHER" id="PTHR30126">
    <property type="entry name" value="HTH-TYPE TRANSCRIPTIONAL REGULATOR"/>
    <property type="match status" value="1"/>
</dbReference>
<keyword evidence="2" id="KW-0805">Transcription regulation</keyword>
<evidence type="ECO:0000256" key="3">
    <source>
        <dbReference type="ARBA" id="ARBA00023125"/>
    </source>
</evidence>
<evidence type="ECO:0000313" key="6">
    <source>
        <dbReference type="EMBL" id="QNM14547.1"/>
    </source>
</evidence>
<keyword evidence="3" id="KW-0238">DNA-binding</keyword>
<dbReference type="EMBL" id="CP060637">
    <property type="protein sequence ID" value="QNM14547.1"/>
    <property type="molecule type" value="Genomic_DNA"/>
</dbReference>
<protein>
    <submittedName>
        <fullName evidence="6">LysR family transcriptional regulator</fullName>
    </submittedName>
</protein>